<accession>B1C7C8</accession>
<gene>
    <name evidence="2" type="ORF">ANASTE_00630</name>
</gene>
<name>B1C7C8_9FIRM</name>
<evidence type="ECO:0000313" key="2">
    <source>
        <dbReference type="EMBL" id="EDS72915.1"/>
    </source>
</evidence>
<dbReference type="InterPro" id="IPR050266">
    <property type="entry name" value="AB_hydrolase_sf"/>
</dbReference>
<sequence length="186" mass="21323">MSYFKYKNKNVYYCEIGNGKPVMFLHGNGVSSKMFKPILSLYKNNFKVILIDFLGCGKSDRVEKFDTDLWIDQGKQVTKLIKHLGYDKVSLMGTSGGAWAAINAALYCPKLINKVVADSFDGRKLGDTFKEDLIEERRNAKKSIFTKCFYKWCHGKDWENAVDSDTEVLIKMSAEDVPLFYRPIKE</sequence>
<dbReference type="RefSeq" id="WP_007049079.1">
    <property type="nucleotide sequence ID" value="NZ_DS560015.1"/>
</dbReference>
<reference evidence="2" key="1">
    <citation type="submission" date="2008-01" db="EMBL/GenBank/DDBJ databases">
        <authorList>
            <person name="Fulton L."/>
            <person name="Clifton S."/>
            <person name="Fulton B."/>
            <person name="Xu J."/>
            <person name="Minx P."/>
            <person name="Pepin K.H."/>
            <person name="Johnson M."/>
            <person name="Thiruvilangam P."/>
            <person name="Bhonagiri V."/>
            <person name="Nash W.E."/>
            <person name="Mardis E.R."/>
            <person name="Wilson R.K."/>
        </authorList>
    </citation>
    <scope>NUCLEOTIDE SEQUENCE [LARGE SCALE GENOMIC DNA]</scope>
    <source>
        <strain evidence="2">DSM 17244</strain>
    </source>
</reference>
<comment type="caution">
    <text evidence="2">The sequence shown here is derived from an EMBL/GenBank/DDBJ whole genome shotgun (WGS) entry which is preliminary data.</text>
</comment>
<keyword evidence="3" id="KW-1185">Reference proteome</keyword>
<feature type="domain" description="AB hydrolase-1" evidence="1">
    <location>
        <begin position="20"/>
        <end position="120"/>
    </location>
</feature>
<dbReference type="PANTHER" id="PTHR43798">
    <property type="entry name" value="MONOACYLGLYCEROL LIPASE"/>
    <property type="match status" value="1"/>
</dbReference>
<dbReference type="HOGENOM" id="CLU_020336_46_0_9"/>
<evidence type="ECO:0000259" key="1">
    <source>
        <dbReference type="Pfam" id="PF00561"/>
    </source>
</evidence>
<evidence type="ECO:0000313" key="3">
    <source>
        <dbReference type="Proteomes" id="UP000005178"/>
    </source>
</evidence>
<dbReference type="Proteomes" id="UP000005178">
    <property type="component" value="Unassembled WGS sequence"/>
</dbReference>
<dbReference type="GeneID" id="97999550"/>
<dbReference type="InterPro" id="IPR000073">
    <property type="entry name" value="AB_hydrolase_1"/>
</dbReference>
<dbReference type="eggNOG" id="COG0596">
    <property type="taxonomic scope" value="Bacteria"/>
</dbReference>
<dbReference type="AlphaFoldDB" id="B1C7C8"/>
<dbReference type="Gene3D" id="3.40.50.1820">
    <property type="entry name" value="alpha/beta hydrolase"/>
    <property type="match status" value="1"/>
</dbReference>
<dbReference type="SUPFAM" id="SSF53474">
    <property type="entry name" value="alpha/beta-Hydrolases"/>
    <property type="match status" value="1"/>
</dbReference>
<dbReference type="EMBL" id="ABIL02000005">
    <property type="protein sequence ID" value="EDS72915.1"/>
    <property type="molecule type" value="Genomic_DNA"/>
</dbReference>
<dbReference type="InterPro" id="IPR029058">
    <property type="entry name" value="AB_hydrolase_fold"/>
</dbReference>
<organism evidence="2 3">
    <name type="scientific">Anaerofustis stercorihominis DSM 17244</name>
    <dbReference type="NCBI Taxonomy" id="445971"/>
    <lineage>
        <taxon>Bacteria</taxon>
        <taxon>Bacillati</taxon>
        <taxon>Bacillota</taxon>
        <taxon>Clostridia</taxon>
        <taxon>Eubacteriales</taxon>
        <taxon>Eubacteriaceae</taxon>
        <taxon>Anaerofustis</taxon>
    </lineage>
</organism>
<dbReference type="Pfam" id="PF00561">
    <property type="entry name" value="Abhydrolase_1"/>
    <property type="match status" value="1"/>
</dbReference>
<protein>
    <recommendedName>
        <fullName evidence="1">AB hydrolase-1 domain-containing protein</fullName>
    </recommendedName>
</protein>
<dbReference type="STRING" id="445971.ANASTE_00630"/>
<dbReference type="PANTHER" id="PTHR43798:SF33">
    <property type="entry name" value="HYDROLASE, PUTATIVE (AFU_ORTHOLOGUE AFUA_2G14860)-RELATED"/>
    <property type="match status" value="1"/>
</dbReference>
<proteinExistence type="predicted"/>
<dbReference type="GO" id="GO:0016020">
    <property type="term" value="C:membrane"/>
    <property type="evidence" value="ECO:0007669"/>
    <property type="project" value="TreeGrafter"/>
</dbReference>
<reference evidence="2" key="2">
    <citation type="submission" date="2013-08" db="EMBL/GenBank/DDBJ databases">
        <title>Draft genome sequence of Anaerofustis stercorihominis (DSM 17244).</title>
        <authorList>
            <person name="Sudarsanam P."/>
            <person name="Ley R."/>
            <person name="Guruge J."/>
            <person name="Turnbaugh P.J."/>
            <person name="Mahowald M."/>
            <person name="Liep D."/>
            <person name="Gordon J."/>
        </authorList>
    </citation>
    <scope>NUCLEOTIDE SEQUENCE</scope>
    <source>
        <strain evidence="2">DSM 17244</strain>
    </source>
</reference>